<reference evidence="2 3" key="1">
    <citation type="submission" date="2019-03" db="EMBL/GenBank/DDBJ databases">
        <title>Deep-cultivation of Planctomycetes and their phenomic and genomic characterization uncovers novel biology.</title>
        <authorList>
            <person name="Wiegand S."/>
            <person name="Jogler M."/>
            <person name="Boedeker C."/>
            <person name="Pinto D."/>
            <person name="Vollmers J."/>
            <person name="Rivas-Marin E."/>
            <person name="Kohn T."/>
            <person name="Peeters S.H."/>
            <person name="Heuer A."/>
            <person name="Rast P."/>
            <person name="Oberbeckmann S."/>
            <person name="Bunk B."/>
            <person name="Jeske O."/>
            <person name="Meyerdierks A."/>
            <person name="Storesund J.E."/>
            <person name="Kallscheuer N."/>
            <person name="Luecker S."/>
            <person name="Lage O.M."/>
            <person name="Pohl T."/>
            <person name="Merkel B.J."/>
            <person name="Hornburger P."/>
            <person name="Mueller R.-W."/>
            <person name="Bruemmer F."/>
            <person name="Labrenz M."/>
            <person name="Spormann A.M."/>
            <person name="Op den Camp H."/>
            <person name="Overmann J."/>
            <person name="Amann R."/>
            <person name="Jetten M.S.M."/>
            <person name="Mascher T."/>
            <person name="Medema M.H."/>
            <person name="Devos D.P."/>
            <person name="Kaster A.-K."/>
            <person name="Ovreas L."/>
            <person name="Rohde M."/>
            <person name="Galperin M.Y."/>
            <person name="Jogler C."/>
        </authorList>
    </citation>
    <scope>NUCLEOTIDE SEQUENCE [LARGE SCALE GENOMIC DNA]</scope>
    <source>
        <strain evidence="2 3">Enr17</strain>
    </source>
</reference>
<sequence>METLKTFAMYGGVGGISLAVLMFVFRDIIRKNIFPKLTREQAFKIINRIIFVTGAVAVVGLVCWAYVSMALGNTSKTPVRESKEFQAITKFRQANMKYYSNHIDFIVDNYAADQKMMTPDEENRWKAHTDGYELGSYDLARDSFDELNDVFQGQLIEYKVDWQSAMDSLWKLNDETWISRANSNWMRRVQGDKDDEYEDTGIPKSSKREFLKSERYLKSTNEFKEMVNRIAQAATDLMDKSS</sequence>
<keyword evidence="1" id="KW-0812">Transmembrane</keyword>
<evidence type="ECO:0000313" key="2">
    <source>
        <dbReference type="EMBL" id="QDV51147.1"/>
    </source>
</evidence>
<evidence type="ECO:0000313" key="3">
    <source>
        <dbReference type="Proteomes" id="UP000318313"/>
    </source>
</evidence>
<keyword evidence="3" id="KW-1185">Reference proteome</keyword>
<evidence type="ECO:0000256" key="1">
    <source>
        <dbReference type="SAM" id="Phobius"/>
    </source>
</evidence>
<keyword evidence="1" id="KW-1133">Transmembrane helix</keyword>
<dbReference type="AlphaFoldDB" id="A0A518IDK5"/>
<dbReference type="KEGG" id="gfm:Enr17x_31990"/>
<dbReference type="Proteomes" id="UP000318313">
    <property type="component" value="Chromosome"/>
</dbReference>
<feature type="transmembrane region" description="Helical" evidence="1">
    <location>
        <begin position="6"/>
        <end position="25"/>
    </location>
</feature>
<proteinExistence type="predicted"/>
<accession>A0A518IDK5</accession>
<organism evidence="2 3">
    <name type="scientific">Gimesia fumaroli</name>
    <dbReference type="NCBI Taxonomy" id="2527976"/>
    <lineage>
        <taxon>Bacteria</taxon>
        <taxon>Pseudomonadati</taxon>
        <taxon>Planctomycetota</taxon>
        <taxon>Planctomycetia</taxon>
        <taxon>Planctomycetales</taxon>
        <taxon>Planctomycetaceae</taxon>
        <taxon>Gimesia</taxon>
    </lineage>
</organism>
<dbReference type="EMBL" id="CP037452">
    <property type="protein sequence ID" value="QDV51147.1"/>
    <property type="molecule type" value="Genomic_DNA"/>
</dbReference>
<protein>
    <submittedName>
        <fullName evidence="2">Uncharacterized protein</fullName>
    </submittedName>
</protein>
<feature type="transmembrane region" description="Helical" evidence="1">
    <location>
        <begin position="45"/>
        <end position="67"/>
    </location>
</feature>
<keyword evidence="1" id="KW-0472">Membrane</keyword>
<dbReference type="RefSeq" id="WP_145310156.1">
    <property type="nucleotide sequence ID" value="NZ_CP037452.1"/>
</dbReference>
<dbReference type="OrthoDB" id="8550003at2"/>
<name>A0A518IDK5_9PLAN</name>
<gene>
    <name evidence="2" type="ORF">Enr17x_31990</name>
</gene>